<sequence length="179" mass="20928">MDNAITLEMLTKRLGTILRELSESEQQNQISIMFWGVPLPLTKDNFEIEDDGTFSFHIDHKNIPTDKNSKDIEGVKEFNRLLKEIHKEKFDQELETMGLKHQNEMMEIRIHLLEWLLKRAVQDGVSPETSKLIDHCERELTEWRYGFEGNKFKAMNGGPYVHWDHIKSILAAAPNTLNH</sequence>
<organism evidence="1 2">
    <name type="scientific">Microbulbifer okhotskensis</name>
    <dbReference type="NCBI Taxonomy" id="2926617"/>
    <lineage>
        <taxon>Bacteria</taxon>
        <taxon>Pseudomonadati</taxon>
        <taxon>Pseudomonadota</taxon>
        <taxon>Gammaproteobacteria</taxon>
        <taxon>Cellvibrionales</taxon>
        <taxon>Microbulbiferaceae</taxon>
        <taxon>Microbulbifer</taxon>
    </lineage>
</organism>
<evidence type="ECO:0000313" key="2">
    <source>
        <dbReference type="Proteomes" id="UP001139028"/>
    </source>
</evidence>
<dbReference type="EMBL" id="JALBWM010000132">
    <property type="protein sequence ID" value="MCO1336405.1"/>
    <property type="molecule type" value="Genomic_DNA"/>
</dbReference>
<dbReference type="AlphaFoldDB" id="A0A9X2J822"/>
<dbReference type="RefSeq" id="WP_252472043.1">
    <property type="nucleotide sequence ID" value="NZ_JALBWM010000132.1"/>
</dbReference>
<accession>A0A9X2J822</accession>
<comment type="caution">
    <text evidence="1">The sequence shown here is derived from an EMBL/GenBank/DDBJ whole genome shotgun (WGS) entry which is preliminary data.</text>
</comment>
<dbReference type="Proteomes" id="UP001139028">
    <property type="component" value="Unassembled WGS sequence"/>
</dbReference>
<proteinExistence type="predicted"/>
<reference evidence="1" key="1">
    <citation type="journal article" date="2022" name="Arch. Microbiol.">
        <title>Microbulbifer okhotskensis sp. nov., isolated from a deep bottom sediment of the Okhotsk Sea.</title>
        <authorList>
            <person name="Romanenko L."/>
            <person name="Kurilenko V."/>
            <person name="Otstavnykh N."/>
            <person name="Velansky P."/>
            <person name="Isaeva M."/>
            <person name="Mikhailov V."/>
        </authorList>
    </citation>
    <scope>NUCLEOTIDE SEQUENCE</scope>
    <source>
        <strain evidence="1">OS29</strain>
    </source>
</reference>
<protein>
    <submittedName>
        <fullName evidence="1">Uncharacterized protein</fullName>
    </submittedName>
</protein>
<keyword evidence="2" id="KW-1185">Reference proteome</keyword>
<name>A0A9X2J822_9GAMM</name>
<evidence type="ECO:0000313" key="1">
    <source>
        <dbReference type="EMBL" id="MCO1336405.1"/>
    </source>
</evidence>
<gene>
    <name evidence="1" type="ORF">MO867_18895</name>
</gene>